<gene>
    <name evidence="6" type="ORF">DFP86_102369</name>
</gene>
<protein>
    <submittedName>
        <fullName evidence="6">DNA-binding transcriptional LysR family regulator</fullName>
    </submittedName>
</protein>
<reference evidence="6 7" key="1">
    <citation type="submission" date="2019-03" db="EMBL/GenBank/DDBJ databases">
        <title>Genomic Encyclopedia of Type Strains, Phase III (KMG-III): the genomes of soil and plant-associated and newly described type strains.</title>
        <authorList>
            <person name="Whitman W."/>
        </authorList>
    </citation>
    <scope>NUCLEOTIDE SEQUENCE [LARGE SCALE GENOMIC DNA]</scope>
    <source>
        <strain evidence="6 7">CECT 8976</strain>
    </source>
</reference>
<evidence type="ECO:0000256" key="1">
    <source>
        <dbReference type="ARBA" id="ARBA00009437"/>
    </source>
</evidence>
<dbReference type="InterPro" id="IPR005119">
    <property type="entry name" value="LysR_subst-bd"/>
</dbReference>
<dbReference type="Proteomes" id="UP000295611">
    <property type="component" value="Unassembled WGS sequence"/>
</dbReference>
<dbReference type="InterPro" id="IPR036390">
    <property type="entry name" value="WH_DNA-bd_sf"/>
</dbReference>
<dbReference type="InterPro" id="IPR036388">
    <property type="entry name" value="WH-like_DNA-bd_sf"/>
</dbReference>
<name>A0A4R7BDI8_9NEIS</name>
<feature type="domain" description="HTH lysR-type" evidence="5">
    <location>
        <begin position="1"/>
        <end position="58"/>
    </location>
</feature>
<proteinExistence type="inferred from homology"/>
<keyword evidence="7" id="KW-1185">Reference proteome</keyword>
<dbReference type="RefSeq" id="WP_133678662.1">
    <property type="nucleotide sequence ID" value="NZ_SNZP01000002.1"/>
</dbReference>
<keyword evidence="2" id="KW-0805">Transcription regulation</keyword>
<comment type="caution">
    <text evidence="6">The sequence shown here is derived from an EMBL/GenBank/DDBJ whole genome shotgun (WGS) entry which is preliminary data.</text>
</comment>
<dbReference type="FunFam" id="1.10.10.10:FF:000001">
    <property type="entry name" value="LysR family transcriptional regulator"/>
    <property type="match status" value="1"/>
</dbReference>
<dbReference type="GO" id="GO:0000976">
    <property type="term" value="F:transcription cis-regulatory region binding"/>
    <property type="evidence" value="ECO:0007669"/>
    <property type="project" value="TreeGrafter"/>
</dbReference>
<dbReference type="Gene3D" id="3.40.190.290">
    <property type="match status" value="1"/>
</dbReference>
<keyword evidence="4" id="KW-0804">Transcription</keyword>
<dbReference type="CDD" id="cd05466">
    <property type="entry name" value="PBP2_LTTR_substrate"/>
    <property type="match status" value="1"/>
</dbReference>
<dbReference type="Gene3D" id="1.10.10.10">
    <property type="entry name" value="Winged helix-like DNA-binding domain superfamily/Winged helix DNA-binding domain"/>
    <property type="match status" value="1"/>
</dbReference>
<organism evidence="6 7">
    <name type="scientific">Paludibacterium purpuratum</name>
    <dbReference type="NCBI Taxonomy" id="1144873"/>
    <lineage>
        <taxon>Bacteria</taxon>
        <taxon>Pseudomonadati</taxon>
        <taxon>Pseudomonadota</taxon>
        <taxon>Betaproteobacteria</taxon>
        <taxon>Neisseriales</taxon>
        <taxon>Chromobacteriaceae</taxon>
        <taxon>Paludibacterium</taxon>
    </lineage>
</organism>
<evidence type="ECO:0000259" key="5">
    <source>
        <dbReference type="PROSITE" id="PS50931"/>
    </source>
</evidence>
<dbReference type="SUPFAM" id="SSF46785">
    <property type="entry name" value="Winged helix' DNA-binding domain"/>
    <property type="match status" value="1"/>
</dbReference>
<dbReference type="AlphaFoldDB" id="A0A4R7BDI8"/>
<dbReference type="PROSITE" id="PS50931">
    <property type="entry name" value="HTH_LYSR"/>
    <property type="match status" value="1"/>
</dbReference>
<dbReference type="PANTHER" id="PTHR30126">
    <property type="entry name" value="HTH-TYPE TRANSCRIPTIONAL REGULATOR"/>
    <property type="match status" value="1"/>
</dbReference>
<accession>A0A4R7BDI8</accession>
<dbReference type="PRINTS" id="PR00039">
    <property type="entry name" value="HTHLYSR"/>
</dbReference>
<evidence type="ECO:0000256" key="3">
    <source>
        <dbReference type="ARBA" id="ARBA00023125"/>
    </source>
</evidence>
<dbReference type="Pfam" id="PF03466">
    <property type="entry name" value="LysR_substrate"/>
    <property type="match status" value="1"/>
</dbReference>
<evidence type="ECO:0000313" key="7">
    <source>
        <dbReference type="Proteomes" id="UP000295611"/>
    </source>
</evidence>
<comment type="similarity">
    <text evidence="1">Belongs to the LysR transcriptional regulatory family.</text>
</comment>
<evidence type="ECO:0000256" key="4">
    <source>
        <dbReference type="ARBA" id="ARBA00023163"/>
    </source>
</evidence>
<dbReference type="Pfam" id="PF00126">
    <property type="entry name" value="HTH_1"/>
    <property type="match status" value="1"/>
</dbReference>
<evidence type="ECO:0000313" key="6">
    <source>
        <dbReference type="EMBL" id="TDR82252.1"/>
    </source>
</evidence>
<dbReference type="SUPFAM" id="SSF53850">
    <property type="entry name" value="Periplasmic binding protein-like II"/>
    <property type="match status" value="1"/>
</dbReference>
<dbReference type="GO" id="GO:0003700">
    <property type="term" value="F:DNA-binding transcription factor activity"/>
    <property type="evidence" value="ECO:0007669"/>
    <property type="project" value="InterPro"/>
</dbReference>
<dbReference type="InterPro" id="IPR000847">
    <property type="entry name" value="LysR_HTH_N"/>
</dbReference>
<sequence>MEIYQLRTFVTVAQQGHLTQAAELLHLSQPAVTAQIKALEEEVGLPLFERTAGGVTLTLAGQSLLPRAQSILDSARQLVDHARGLKGQPAGVARIGIALSPDILRIGTWAARLCQRFPLLDLRLSQGVTIDVLNKVRKHELEAGFFLGKNPYANVNSVLLCSLPFVVAMPCAWRDRLDSGQLRELGKLPWIGLSQFSSFNRLTSELWRELNISPRKVAECDHLDALQELVTSGLGLALLREDVALTLASAGRLCIVPGIRKLFDLQFVYPADRESDPIMRLLLDTLVEVWQLAEPEVLGS</sequence>
<dbReference type="EMBL" id="SNZP01000002">
    <property type="protein sequence ID" value="TDR82252.1"/>
    <property type="molecule type" value="Genomic_DNA"/>
</dbReference>
<evidence type="ECO:0000256" key="2">
    <source>
        <dbReference type="ARBA" id="ARBA00023015"/>
    </source>
</evidence>
<keyword evidence="3 6" id="KW-0238">DNA-binding</keyword>
<dbReference type="OrthoDB" id="9803735at2"/>
<dbReference type="PANTHER" id="PTHR30126:SF40">
    <property type="entry name" value="HTH-TYPE TRANSCRIPTIONAL REGULATOR GLTR"/>
    <property type="match status" value="1"/>
</dbReference>